<dbReference type="AlphaFoldDB" id="A0A1T4P1I6"/>
<name>A0A1T4P1I6_VIBCI</name>
<dbReference type="EMBL" id="FUXB01000006">
    <property type="protein sequence ID" value="SJZ85385.1"/>
    <property type="molecule type" value="Genomic_DNA"/>
</dbReference>
<dbReference type="Proteomes" id="UP000190834">
    <property type="component" value="Unassembled WGS sequence"/>
</dbReference>
<dbReference type="Pfam" id="PF11225">
    <property type="entry name" value="DUF3024"/>
    <property type="match status" value="1"/>
</dbReference>
<proteinExistence type="predicted"/>
<accession>A0A1T4P1I6</accession>
<dbReference type="OrthoDB" id="5900883at2"/>
<sequence>MAVINLLQRQIEKRAEWVCQSRNQSLPVELGKSSYEPIDNGVQFILHHYKLDSNQCDYTSIVARVIWEEEDSLWALYVPAEPTGAEYQWIPYPYLSKSIDLTALIREIEKDPKSYFWS</sequence>
<keyword evidence="2" id="KW-1185">Reference proteome</keyword>
<dbReference type="GeneID" id="70581803"/>
<dbReference type="RefSeq" id="WP_078925950.1">
    <property type="nucleotide sequence ID" value="NZ_FUXB01000006.1"/>
</dbReference>
<evidence type="ECO:0000313" key="1">
    <source>
        <dbReference type="EMBL" id="SJZ85385.1"/>
    </source>
</evidence>
<evidence type="ECO:0000313" key="2">
    <source>
        <dbReference type="Proteomes" id="UP000190834"/>
    </source>
</evidence>
<dbReference type="InterPro" id="IPR021388">
    <property type="entry name" value="DUF3024"/>
</dbReference>
<organism evidence="1 2">
    <name type="scientific">Vibrio cincinnatiensis DSM 19608</name>
    <dbReference type="NCBI Taxonomy" id="1123491"/>
    <lineage>
        <taxon>Bacteria</taxon>
        <taxon>Pseudomonadati</taxon>
        <taxon>Pseudomonadota</taxon>
        <taxon>Gammaproteobacteria</taxon>
        <taxon>Vibrionales</taxon>
        <taxon>Vibrionaceae</taxon>
        <taxon>Vibrio</taxon>
    </lineage>
</organism>
<evidence type="ECO:0008006" key="3">
    <source>
        <dbReference type="Google" id="ProtNLM"/>
    </source>
</evidence>
<protein>
    <recommendedName>
        <fullName evidence="3">DUF3024 domain-containing protein</fullName>
    </recommendedName>
</protein>
<reference evidence="2" key="1">
    <citation type="submission" date="2017-02" db="EMBL/GenBank/DDBJ databases">
        <authorList>
            <person name="Varghese N."/>
            <person name="Submissions S."/>
        </authorList>
    </citation>
    <scope>NUCLEOTIDE SEQUENCE [LARGE SCALE GENOMIC DNA]</scope>
    <source>
        <strain evidence="2">DSM 19608</strain>
    </source>
</reference>
<gene>
    <name evidence="1" type="ORF">SAMN02745782_01561</name>
</gene>